<dbReference type="Proteomes" id="UP000220611">
    <property type="component" value="Unassembled WGS sequence"/>
</dbReference>
<dbReference type="InterPro" id="IPR029066">
    <property type="entry name" value="PLP-binding_barrel"/>
</dbReference>
<keyword evidence="4 5" id="KW-0413">Isomerase</keyword>
<evidence type="ECO:0000313" key="10">
    <source>
        <dbReference type="EMBL" id="PEQ24020.1"/>
    </source>
</evidence>
<dbReference type="CDD" id="cd00430">
    <property type="entry name" value="PLPDE_III_AR"/>
    <property type="match status" value="1"/>
</dbReference>
<comment type="catalytic activity">
    <reaction evidence="1 5">
        <text>L-alanine = D-alanine</text>
        <dbReference type="Rhea" id="RHEA:20249"/>
        <dbReference type="ChEBI" id="CHEBI:57416"/>
        <dbReference type="ChEBI" id="CHEBI:57972"/>
        <dbReference type="EC" id="5.1.1.1"/>
    </reaction>
</comment>
<dbReference type="FunFam" id="2.40.37.10:FF:000006">
    <property type="entry name" value="Alanine racemase"/>
    <property type="match status" value="1"/>
</dbReference>
<dbReference type="FunFam" id="3.20.20.10:FF:000002">
    <property type="entry name" value="Alanine racemase"/>
    <property type="match status" value="1"/>
</dbReference>
<evidence type="ECO:0000313" key="12">
    <source>
        <dbReference type="Proteomes" id="UP000220611"/>
    </source>
</evidence>
<reference evidence="9 11" key="1">
    <citation type="submission" date="2007-08" db="EMBL/GenBank/DDBJ databases">
        <title>Draft genome sequence of Clostridium leptum (DSM 753).</title>
        <authorList>
            <person name="Sudarsanam P."/>
            <person name="Ley R."/>
            <person name="Guruge J."/>
            <person name="Turnbaugh P.J."/>
            <person name="Mahowald M."/>
            <person name="Liep D."/>
            <person name="Gordon J."/>
        </authorList>
    </citation>
    <scope>NUCLEOTIDE SEQUENCE [LARGE SCALE GENOMIC DNA]</scope>
    <source>
        <strain evidence="9 11">DSM 753</strain>
    </source>
</reference>
<dbReference type="EC" id="5.1.1.1" evidence="5"/>
<feature type="domain" description="Alanine racemase C-terminal" evidence="8">
    <location>
        <begin position="253"/>
        <end position="381"/>
    </location>
</feature>
<dbReference type="InterPro" id="IPR000821">
    <property type="entry name" value="Ala_racemase"/>
</dbReference>
<evidence type="ECO:0000256" key="5">
    <source>
        <dbReference type="HAMAP-Rule" id="MF_01201"/>
    </source>
</evidence>
<dbReference type="InterPro" id="IPR009006">
    <property type="entry name" value="Ala_racemase/Decarboxylase_C"/>
</dbReference>
<dbReference type="EMBL" id="ABCB02000011">
    <property type="protein sequence ID" value="EDO62894.1"/>
    <property type="molecule type" value="Genomic_DNA"/>
</dbReference>
<sequence length="396" mass="43240">MEPFLKRTWAQVDLDALDHNIREIRSAIAPSAKLMCVIKADGYGHGAVPLAKESEAAGADWFAVSNLEEAQELREAGIQKPILILGFTPDSDARLLAQMEISQAVLSESHARQLSSYAQEAGTRVRVHIAVDTGMTRIGLSAQNQTQALEAAAAARRIAELPGLLLEGLFTHFAVADEAEAGADYTKRQYQSFRLVADTLKGWGISIPFCHCSNSAGILDYPEMNFNLVRAGIILYGLEPSSKVRRPLDLRPLMELKSVVSMVKTVGPGVDVSYGRTYTTRRETKIATVPIGYADGYPRALSNLGEMLVRGQRARIIGRVCMDQLMLDVTHIPDVEEGDVVTVFGRDGGAFLPVEEVSSLDQTINYETVCQITKRVPRIYRGGKLGGIEKAGRPAR</sequence>
<evidence type="ECO:0000259" key="8">
    <source>
        <dbReference type="SMART" id="SM01005"/>
    </source>
</evidence>
<feature type="binding site" evidence="5 7">
    <location>
        <position position="322"/>
    </location>
    <ligand>
        <name>substrate</name>
    </ligand>
</feature>
<dbReference type="GO" id="GO:0030632">
    <property type="term" value="P:D-alanine biosynthetic process"/>
    <property type="evidence" value="ECO:0007669"/>
    <property type="project" value="UniProtKB-UniRule"/>
</dbReference>
<feature type="active site" description="Proton acceptor; specific for L-alanine" evidence="5">
    <location>
        <position position="274"/>
    </location>
</feature>
<dbReference type="Proteomes" id="UP000003490">
    <property type="component" value="Unassembled WGS sequence"/>
</dbReference>
<dbReference type="Gene3D" id="2.40.37.10">
    <property type="entry name" value="Lyase, Ornithine Decarboxylase, Chain A, domain 1"/>
    <property type="match status" value="1"/>
</dbReference>
<dbReference type="Pfam" id="PF01168">
    <property type="entry name" value="Ala_racemase_N"/>
    <property type="match status" value="1"/>
</dbReference>
<comment type="function">
    <text evidence="5">Catalyzes the interconversion of L-alanine and D-alanine. May also act on other amino acids.</text>
</comment>
<keyword evidence="12" id="KW-1185">Reference proteome</keyword>
<organism evidence="9 11">
    <name type="scientific">[Clostridium] leptum DSM 753</name>
    <dbReference type="NCBI Taxonomy" id="428125"/>
    <lineage>
        <taxon>Bacteria</taxon>
        <taxon>Bacillati</taxon>
        <taxon>Bacillota</taxon>
        <taxon>Clostridia</taxon>
        <taxon>Eubacteriales</taxon>
        <taxon>Oscillospiraceae</taxon>
        <taxon>Oscillospiraceae incertae sedis</taxon>
    </lineage>
</organism>
<dbReference type="GO" id="GO:0005829">
    <property type="term" value="C:cytosol"/>
    <property type="evidence" value="ECO:0007669"/>
    <property type="project" value="TreeGrafter"/>
</dbReference>
<proteinExistence type="inferred from homology"/>
<feature type="binding site" evidence="5 7">
    <location>
        <position position="137"/>
    </location>
    <ligand>
        <name>substrate</name>
    </ligand>
</feature>
<evidence type="ECO:0000256" key="4">
    <source>
        <dbReference type="ARBA" id="ARBA00023235"/>
    </source>
</evidence>
<evidence type="ECO:0000256" key="1">
    <source>
        <dbReference type="ARBA" id="ARBA00000316"/>
    </source>
</evidence>
<evidence type="ECO:0000256" key="2">
    <source>
        <dbReference type="ARBA" id="ARBA00001933"/>
    </source>
</evidence>
<evidence type="ECO:0000256" key="7">
    <source>
        <dbReference type="PIRSR" id="PIRSR600821-52"/>
    </source>
</evidence>
<feature type="modified residue" description="N6-(pyridoxal phosphate)lysine" evidence="5 6">
    <location>
        <position position="39"/>
    </location>
</feature>
<comment type="pathway">
    <text evidence="5">Amino-acid biosynthesis; D-alanine biosynthesis; D-alanine from L-alanine: step 1/1.</text>
</comment>
<dbReference type="InterPro" id="IPR020622">
    <property type="entry name" value="Ala_racemase_pyridoxalP-BS"/>
</dbReference>
<dbReference type="EMBL" id="NOXF01000008">
    <property type="protein sequence ID" value="PEQ24020.1"/>
    <property type="molecule type" value="Genomic_DNA"/>
</dbReference>
<gene>
    <name evidence="9" type="primary">alr</name>
    <name evidence="10" type="ORF">CH238_10315</name>
    <name evidence="9" type="ORF">CLOLEP_00290</name>
</gene>
<dbReference type="eggNOG" id="COG0787">
    <property type="taxonomic scope" value="Bacteria"/>
</dbReference>
<dbReference type="HAMAP" id="MF_01201">
    <property type="entry name" value="Ala_racemase"/>
    <property type="match status" value="1"/>
</dbReference>
<feature type="active site" description="Proton acceptor; specific for D-alanine" evidence="5">
    <location>
        <position position="39"/>
    </location>
</feature>
<dbReference type="AlphaFoldDB" id="A7VP14"/>
<dbReference type="HOGENOM" id="CLU_028393_2_2_9"/>
<reference evidence="9 11" key="2">
    <citation type="submission" date="2007-08" db="EMBL/GenBank/DDBJ databases">
        <authorList>
            <person name="Fulton L."/>
            <person name="Clifton S."/>
            <person name="Fulton B."/>
            <person name="Xu J."/>
            <person name="Minx P."/>
            <person name="Pepin K.H."/>
            <person name="Johnson M."/>
            <person name="Thiruvilangam P."/>
            <person name="Bhonagiri V."/>
            <person name="Nash W.E."/>
            <person name="Wang C."/>
            <person name="Mardis E.R."/>
            <person name="Wilson R.K."/>
        </authorList>
    </citation>
    <scope>NUCLEOTIDE SEQUENCE [LARGE SCALE GENOMIC DNA]</scope>
    <source>
        <strain evidence="9 11">DSM 753</strain>
    </source>
</reference>
<accession>A7VP14</accession>
<keyword evidence="3 5" id="KW-0663">Pyridoxal phosphate</keyword>
<dbReference type="GO" id="GO:0008784">
    <property type="term" value="F:alanine racemase activity"/>
    <property type="evidence" value="ECO:0007669"/>
    <property type="project" value="UniProtKB-UniRule"/>
</dbReference>
<dbReference type="PANTHER" id="PTHR30511:SF0">
    <property type="entry name" value="ALANINE RACEMASE, CATABOLIC-RELATED"/>
    <property type="match status" value="1"/>
</dbReference>
<dbReference type="OrthoDB" id="9813814at2"/>
<protein>
    <recommendedName>
        <fullName evidence="5">Alanine racemase</fullName>
        <ecNumber evidence="5">5.1.1.1</ecNumber>
    </recommendedName>
</protein>
<dbReference type="InterPro" id="IPR011079">
    <property type="entry name" value="Ala_racemase_C"/>
</dbReference>
<dbReference type="PANTHER" id="PTHR30511">
    <property type="entry name" value="ALANINE RACEMASE"/>
    <property type="match status" value="1"/>
</dbReference>
<comment type="caution">
    <text evidence="9">The sequence shown here is derived from an EMBL/GenBank/DDBJ whole genome shotgun (WGS) entry which is preliminary data.</text>
</comment>
<dbReference type="Pfam" id="PF00842">
    <property type="entry name" value="Ala_racemase_C"/>
    <property type="match status" value="1"/>
</dbReference>
<dbReference type="PRINTS" id="PR00992">
    <property type="entry name" value="ALARACEMASE"/>
</dbReference>
<comment type="cofactor">
    <cofactor evidence="2 5 6">
        <name>pyridoxal 5'-phosphate</name>
        <dbReference type="ChEBI" id="CHEBI:597326"/>
    </cofactor>
</comment>
<comment type="similarity">
    <text evidence="5">Belongs to the alanine racemase family.</text>
</comment>
<dbReference type="PROSITE" id="PS00395">
    <property type="entry name" value="ALANINE_RACEMASE"/>
    <property type="match status" value="1"/>
</dbReference>
<dbReference type="Gene3D" id="3.20.20.10">
    <property type="entry name" value="Alanine racemase"/>
    <property type="match status" value="1"/>
</dbReference>
<reference evidence="10 12" key="3">
    <citation type="submission" date="2017-07" db="EMBL/GenBank/DDBJ databases">
        <title>Prevalence of linear plasmids in Cutibacterium (Propionibacterium) acnes isolates obtained from prostatic tissue.</title>
        <authorList>
            <person name="Davidsson S."/>
            <person name="Carlsson J."/>
            <person name="Molling P."/>
            <person name="Andren O."/>
            <person name="Andersson S.-O."/>
            <person name="Brzuszkiewicz E."/>
            <person name="Poehlein A."/>
            <person name="Al-Zeer M."/>
            <person name="Brinkmann V."/>
            <person name="Scavenius C."/>
            <person name="Nazipi S."/>
            <person name="Soderquist B."/>
            <person name="Bruggemann H."/>
        </authorList>
    </citation>
    <scope>NUCLEOTIDE SEQUENCE [LARGE SCALE GENOMIC DNA]</scope>
    <source>
        <strain evidence="10 12">DSM 753</strain>
    </source>
</reference>
<evidence type="ECO:0000256" key="6">
    <source>
        <dbReference type="PIRSR" id="PIRSR600821-50"/>
    </source>
</evidence>
<dbReference type="UniPathway" id="UPA00042">
    <property type="reaction ID" value="UER00497"/>
</dbReference>
<dbReference type="SMART" id="SM01005">
    <property type="entry name" value="Ala_racemase_C"/>
    <property type="match status" value="1"/>
</dbReference>
<dbReference type="GO" id="GO:0030170">
    <property type="term" value="F:pyridoxal phosphate binding"/>
    <property type="evidence" value="ECO:0007669"/>
    <property type="project" value="UniProtKB-UniRule"/>
</dbReference>
<dbReference type="InterPro" id="IPR001608">
    <property type="entry name" value="Ala_racemase_N"/>
</dbReference>
<dbReference type="NCBIfam" id="TIGR00492">
    <property type="entry name" value="alr"/>
    <property type="match status" value="1"/>
</dbReference>
<dbReference type="SUPFAM" id="SSF50621">
    <property type="entry name" value="Alanine racemase C-terminal domain-like"/>
    <property type="match status" value="1"/>
</dbReference>
<evidence type="ECO:0000313" key="11">
    <source>
        <dbReference type="Proteomes" id="UP000003490"/>
    </source>
</evidence>
<dbReference type="SUPFAM" id="SSF51419">
    <property type="entry name" value="PLP-binding barrel"/>
    <property type="match status" value="1"/>
</dbReference>
<evidence type="ECO:0000313" key="9">
    <source>
        <dbReference type="EMBL" id="EDO62894.1"/>
    </source>
</evidence>
<evidence type="ECO:0000256" key="3">
    <source>
        <dbReference type="ARBA" id="ARBA00022898"/>
    </source>
</evidence>
<name>A7VP14_9FIRM</name>